<dbReference type="SUPFAM" id="SSF50978">
    <property type="entry name" value="WD40 repeat-like"/>
    <property type="match status" value="1"/>
</dbReference>
<dbReference type="Gene3D" id="2.130.10.10">
    <property type="entry name" value="YVTN repeat-like/Quinoprotein amine dehydrogenase"/>
    <property type="match status" value="1"/>
</dbReference>
<sequence>MMNLVQLRLTSVKWAPNGRHVAADLNNFDAQLWDSTNNTLSLDVCILASAASDETLRFWNVIRTPEVKNRYRLLVQDLCFSR</sequence>
<evidence type="ECO:0000313" key="1">
    <source>
        <dbReference type="EMBL" id="VFQ64380.1"/>
    </source>
</evidence>
<protein>
    <recommendedName>
        <fullName evidence="3">Anaphase-promoting complex subunit 4 WD40 domain-containing protein</fullName>
    </recommendedName>
</protein>
<evidence type="ECO:0008006" key="3">
    <source>
        <dbReference type="Google" id="ProtNLM"/>
    </source>
</evidence>
<dbReference type="AlphaFoldDB" id="A0A484KG78"/>
<dbReference type="OrthoDB" id="10263272at2759"/>
<reference evidence="1 2" key="1">
    <citation type="submission" date="2018-04" db="EMBL/GenBank/DDBJ databases">
        <authorList>
            <person name="Vogel A."/>
        </authorList>
    </citation>
    <scope>NUCLEOTIDE SEQUENCE [LARGE SCALE GENOMIC DNA]</scope>
</reference>
<dbReference type="InterPro" id="IPR036322">
    <property type="entry name" value="WD40_repeat_dom_sf"/>
</dbReference>
<dbReference type="Proteomes" id="UP000595140">
    <property type="component" value="Unassembled WGS sequence"/>
</dbReference>
<name>A0A484KG78_9ASTE</name>
<accession>A0A484KG78</accession>
<gene>
    <name evidence="1" type="ORF">CCAM_LOCUS6156</name>
</gene>
<dbReference type="InterPro" id="IPR015943">
    <property type="entry name" value="WD40/YVTN_repeat-like_dom_sf"/>
</dbReference>
<evidence type="ECO:0000313" key="2">
    <source>
        <dbReference type="Proteomes" id="UP000595140"/>
    </source>
</evidence>
<dbReference type="EMBL" id="OOIL02000403">
    <property type="protein sequence ID" value="VFQ64380.1"/>
    <property type="molecule type" value="Genomic_DNA"/>
</dbReference>
<organism evidence="1 2">
    <name type="scientific">Cuscuta campestris</name>
    <dbReference type="NCBI Taxonomy" id="132261"/>
    <lineage>
        <taxon>Eukaryota</taxon>
        <taxon>Viridiplantae</taxon>
        <taxon>Streptophyta</taxon>
        <taxon>Embryophyta</taxon>
        <taxon>Tracheophyta</taxon>
        <taxon>Spermatophyta</taxon>
        <taxon>Magnoliopsida</taxon>
        <taxon>eudicotyledons</taxon>
        <taxon>Gunneridae</taxon>
        <taxon>Pentapetalae</taxon>
        <taxon>asterids</taxon>
        <taxon>lamiids</taxon>
        <taxon>Solanales</taxon>
        <taxon>Convolvulaceae</taxon>
        <taxon>Cuscuteae</taxon>
        <taxon>Cuscuta</taxon>
        <taxon>Cuscuta subgen. Grammica</taxon>
        <taxon>Cuscuta sect. Cleistogrammica</taxon>
    </lineage>
</organism>
<keyword evidence="2" id="KW-1185">Reference proteome</keyword>
<proteinExistence type="predicted"/>